<dbReference type="EMBL" id="VIRB01000084">
    <property type="protein sequence ID" value="NDO69802.1"/>
    <property type="molecule type" value="Genomic_DNA"/>
</dbReference>
<name>A0A9X5H5C1_9FIRM</name>
<accession>A0A9X5H5C1</accession>
<gene>
    <name evidence="1" type="ORF">FMM80_14425</name>
</gene>
<proteinExistence type="predicted"/>
<sequence>MYEQVGASSSDPTVQAGIFPDYLPVILTFVRHLITDFLLSAINSHFQSIAKLFSSAPSKIAQK</sequence>
<dbReference type="Proteomes" id="UP000474104">
    <property type="component" value="Unassembled WGS sequence"/>
</dbReference>
<dbReference type="AlphaFoldDB" id="A0A9X5H5C1"/>
<organism evidence="1 2">
    <name type="scientific">Schaedlerella arabinosiphila</name>
    <dbReference type="NCBI Taxonomy" id="2044587"/>
    <lineage>
        <taxon>Bacteria</taxon>
        <taxon>Bacillati</taxon>
        <taxon>Bacillota</taxon>
        <taxon>Clostridia</taxon>
        <taxon>Lachnospirales</taxon>
        <taxon>Lachnospiraceae</taxon>
        <taxon>Schaedlerella</taxon>
    </lineage>
</organism>
<comment type="caution">
    <text evidence="1">The sequence shown here is derived from an EMBL/GenBank/DDBJ whole genome shotgun (WGS) entry which is preliminary data.</text>
</comment>
<evidence type="ECO:0000313" key="1">
    <source>
        <dbReference type="EMBL" id="NDO69802.1"/>
    </source>
</evidence>
<evidence type="ECO:0000313" key="2">
    <source>
        <dbReference type="Proteomes" id="UP000474104"/>
    </source>
</evidence>
<dbReference type="OrthoDB" id="9867437at2"/>
<protein>
    <submittedName>
        <fullName evidence="1">Uncharacterized protein</fullName>
    </submittedName>
</protein>
<reference evidence="1 2" key="1">
    <citation type="submission" date="2019-07" db="EMBL/GenBank/DDBJ databases">
        <title>Draft genome sequences of 15 bacterial species constituting the stable defined intestinal microbiota of the GM15 gnotobiotic mouse model.</title>
        <authorList>
            <person name="Elie C."/>
            <person name="Mathieu A."/>
            <person name="Saliou A."/>
            <person name="Darnaud M."/>
            <person name="Leulier F."/>
            <person name="Tamellini A."/>
        </authorList>
    </citation>
    <scope>NUCLEOTIDE SEQUENCE [LARGE SCALE GENOMIC DNA]</scope>
    <source>
        <strain evidence="2">ASF 502</strain>
    </source>
</reference>
<dbReference type="RefSeq" id="WP_157404232.1">
    <property type="nucleotide sequence ID" value="NZ_VIRB01000084.1"/>
</dbReference>